<sequence length="151" mass="16351">MIGLSNYGKEYMVRRAYGDLSAVTTLEIGLYDDVADRLSDADDLSAITSEPQTGEYARLAYALDGEAVTLEANANGDWRLSFAEQEFDLTNTTGISDAWFVAAEFAALTDDVAQMHLIGAAPLRDQNGTRRDRDLDALLTLSFAGSITQTG</sequence>
<dbReference type="Proteomes" id="UP000000390">
    <property type="component" value="Chromosome"/>
</dbReference>
<organism evidence="1 3">
    <name type="scientific">Halalkalicoccus jeotgali (strain DSM 18796 / CECT 7217 / JCM 14584 / KCTC 4019 / B3)</name>
    <dbReference type="NCBI Taxonomy" id="795797"/>
    <lineage>
        <taxon>Archaea</taxon>
        <taxon>Methanobacteriati</taxon>
        <taxon>Methanobacteriota</taxon>
        <taxon>Stenosarchaea group</taxon>
        <taxon>Halobacteria</taxon>
        <taxon>Halobacteriales</taxon>
        <taxon>Halococcaceae</taxon>
        <taxon>Halalkalicoccus</taxon>
    </lineage>
</organism>
<evidence type="ECO:0000313" key="3">
    <source>
        <dbReference type="Proteomes" id="UP000000390"/>
    </source>
</evidence>
<reference evidence="2 4" key="2">
    <citation type="journal article" date="2014" name="PLoS Genet.">
        <title>Phylogenetically driven sequencing of extremely halophilic archaea reveals strategies for static and dynamic osmo-response.</title>
        <authorList>
            <person name="Becker E.A."/>
            <person name="Seitzer P.M."/>
            <person name="Tritt A."/>
            <person name="Larsen D."/>
            <person name="Krusor M."/>
            <person name="Yao A.I."/>
            <person name="Wu D."/>
            <person name="Madern D."/>
            <person name="Eisen J.A."/>
            <person name="Darling A.E."/>
            <person name="Facciotti M.T."/>
        </authorList>
    </citation>
    <scope>NUCLEOTIDE SEQUENCE [LARGE SCALE GENOMIC DNA]</scope>
    <source>
        <strain evidence="2">B3</strain>
        <strain evidence="4">DSM 18796 / CECT 7217 / JCM 14584 / KCTC 4019 / B3</strain>
    </source>
</reference>
<dbReference type="AlphaFoldDB" id="D8J9T9"/>
<evidence type="ECO:0000313" key="4">
    <source>
        <dbReference type="Proteomes" id="UP000011645"/>
    </source>
</evidence>
<dbReference type="eggNOG" id="ENOG502N64G">
    <property type="taxonomic scope" value="Archaea"/>
</dbReference>
<dbReference type="GeneID" id="9418874"/>
<evidence type="ECO:0000313" key="1">
    <source>
        <dbReference type="EMBL" id="ADJ14461.1"/>
    </source>
</evidence>
<name>D8J9T9_HALJB</name>
<dbReference type="KEGG" id="hje:HacjB3_05350"/>
<protein>
    <submittedName>
        <fullName evidence="1">Uncharacterized protein</fullName>
    </submittedName>
</protein>
<reference evidence="1 3" key="1">
    <citation type="journal article" date="2010" name="J. Bacteriol.">
        <title>Complete genome sequence of Halalkalicoccus jeotgali B3(T), an extremely halophilic archaeon.</title>
        <authorList>
            <person name="Roh S.W."/>
            <person name="Nam Y.D."/>
            <person name="Nam S.H."/>
            <person name="Choi S.H."/>
            <person name="Park H.S."/>
            <person name="Bae J.W."/>
        </authorList>
    </citation>
    <scope>NUCLEOTIDE SEQUENCE [LARGE SCALE GENOMIC DNA]</scope>
    <source>
        <strain evidence="1">B3</strain>
        <strain evidence="3">DSM 18796 / CECT 7217 / JCM 14584 / KCTC 4019 / B3</strain>
    </source>
</reference>
<dbReference type="RefSeq" id="WP_008414597.1">
    <property type="nucleotide sequence ID" value="NC_014297.1"/>
</dbReference>
<dbReference type="Proteomes" id="UP000011645">
    <property type="component" value="Unassembled WGS sequence"/>
</dbReference>
<dbReference type="PATRIC" id="fig|795797.18.peg.1072"/>
<proteinExistence type="predicted"/>
<gene>
    <name evidence="1" type="ordered locus">HacjB3_05350</name>
    <name evidence="2" type="ORF">C497_03725</name>
</gene>
<dbReference type="STRING" id="795797.HacjB3_05350"/>
<dbReference type="EMBL" id="AOHV01000010">
    <property type="protein sequence ID" value="ELY40175.1"/>
    <property type="molecule type" value="Genomic_DNA"/>
</dbReference>
<accession>D8J9T9</accession>
<keyword evidence="4" id="KW-1185">Reference proteome</keyword>
<dbReference type="EMBL" id="CP002062">
    <property type="protein sequence ID" value="ADJ14461.1"/>
    <property type="molecule type" value="Genomic_DNA"/>
</dbReference>
<dbReference type="HOGENOM" id="CLU_1727183_0_0_2"/>
<evidence type="ECO:0000313" key="2">
    <source>
        <dbReference type="EMBL" id="ELY40175.1"/>
    </source>
</evidence>